<keyword evidence="5 11" id="KW-0812">Transmembrane</keyword>
<evidence type="ECO:0000259" key="15">
    <source>
        <dbReference type="Pfam" id="PF07715"/>
    </source>
</evidence>
<evidence type="ECO:0000256" key="9">
    <source>
        <dbReference type="ARBA" id="ARBA00023136"/>
    </source>
</evidence>
<comment type="caution">
    <text evidence="16">The sequence shown here is derived from an EMBL/GenBank/DDBJ whole genome shotgun (WGS) entry which is preliminary data.</text>
</comment>
<dbReference type="InterPro" id="IPR039426">
    <property type="entry name" value="TonB-dep_rcpt-like"/>
</dbReference>
<feature type="domain" description="TonB-dependent receptor plug" evidence="15">
    <location>
        <begin position="55"/>
        <end position="164"/>
    </location>
</feature>
<keyword evidence="16" id="KW-0675">Receptor</keyword>
<name>A0A842HU10_9SPHN</name>
<evidence type="ECO:0000256" key="10">
    <source>
        <dbReference type="ARBA" id="ARBA00023237"/>
    </source>
</evidence>
<dbReference type="SUPFAM" id="SSF56935">
    <property type="entry name" value="Porins"/>
    <property type="match status" value="1"/>
</dbReference>
<dbReference type="Gene3D" id="2.40.170.20">
    <property type="entry name" value="TonB-dependent receptor, beta-barrel domain"/>
    <property type="match status" value="1"/>
</dbReference>
<keyword evidence="13" id="KW-0732">Signal</keyword>
<keyword evidence="9 11" id="KW-0472">Membrane</keyword>
<evidence type="ECO:0000256" key="7">
    <source>
        <dbReference type="ARBA" id="ARBA00023065"/>
    </source>
</evidence>
<evidence type="ECO:0000256" key="2">
    <source>
        <dbReference type="ARBA" id="ARBA00022448"/>
    </source>
</evidence>
<dbReference type="InterPro" id="IPR012910">
    <property type="entry name" value="Plug_dom"/>
</dbReference>
<dbReference type="GO" id="GO:0009279">
    <property type="term" value="C:cell outer membrane"/>
    <property type="evidence" value="ECO:0007669"/>
    <property type="project" value="UniProtKB-SubCell"/>
</dbReference>
<feature type="signal peptide" evidence="13">
    <location>
        <begin position="1"/>
        <end position="31"/>
    </location>
</feature>
<feature type="domain" description="TonB-dependent receptor-like beta-barrel" evidence="14">
    <location>
        <begin position="245"/>
        <end position="733"/>
    </location>
</feature>
<keyword evidence="4" id="KW-0410">Iron transport</keyword>
<evidence type="ECO:0000256" key="3">
    <source>
        <dbReference type="ARBA" id="ARBA00022452"/>
    </source>
</evidence>
<keyword evidence="17" id="KW-1185">Reference proteome</keyword>
<evidence type="ECO:0000256" key="13">
    <source>
        <dbReference type="SAM" id="SignalP"/>
    </source>
</evidence>
<evidence type="ECO:0000256" key="1">
    <source>
        <dbReference type="ARBA" id="ARBA00004571"/>
    </source>
</evidence>
<dbReference type="Pfam" id="PF07715">
    <property type="entry name" value="Plug"/>
    <property type="match status" value="1"/>
</dbReference>
<sequence>MNHSSHSRAVRYLAGIALAPLALALPGAAQAQTGAQTAGENAPIIVSARRRDESLIDVPLSVTAISGESLSQSGALDITEIAESVPNVTFEVSRGTNTTLTTFIRGVGQQDPVAGFENGVGLYVDDVYYNRPQAAVLDIFDVERVEVLRGPQGTLYGRNTIGGAVKFVTRRLADSPTGEARFNAGTYGQFDGIGSVALPIGDSGFYIGGSAALLTRNGFGENINLGIENYDKDVFAARGTLEYAPNSDIFVRVTGDYTDDRSNPRQGHRLIPGLVSGAPVLDNVYDTRAGLQNPEQRVEAWGVSGTIELQVSDTVRLRNILAYRDDQSSTPIDFDSLPAADLDVPAIYANDQFSEEFQIVYEDDNLAGLIGFYYLDASAFTNFDVILATTGAVIPPPNGPLPGLTAKTLGDVDTETWSIFGDFTWDITDQWSLSVGGRYTHDERRSRVLRTSMIFGPSPEFGGDGIVFATTSDFDGSATFKEFTPRASISFQPTPDHNIYLSYSRGFKGGGFDPRGQTSQAPDLDGDGDIDAADIYEFMSFDPEIVDSFELGYHGSLANGAVTVSLAGFYADYTDIQIPGSVGADTDNDGVNDTFIGITSNAGAATIWGVEFEGRARVGRDLAASGDRLGFNWAAGYINAEYDEFIDAFGNDVADQRVFQNTPEWTLSGTLDYGIPAFGGELNFLTTLSYRSETNQFEVPSDLDQSAYALWDASLVWTSDDDHWQLGVHAKNITDHRYIVSGYNFVAPNGAGGYVPTLGLEGTLTAFYGDPFRTFVSARMRF</sequence>
<comment type="subcellular location">
    <subcellularLocation>
        <location evidence="1 11">Cell outer membrane</location>
        <topology evidence="1 11">Multi-pass membrane protein</topology>
    </subcellularLocation>
</comment>
<gene>
    <name evidence="16" type="ORF">H6P80_02915</name>
</gene>
<evidence type="ECO:0000256" key="12">
    <source>
        <dbReference type="RuleBase" id="RU003357"/>
    </source>
</evidence>
<evidence type="ECO:0000256" key="8">
    <source>
        <dbReference type="ARBA" id="ARBA00023077"/>
    </source>
</evidence>
<proteinExistence type="inferred from homology"/>
<dbReference type="Proteomes" id="UP000564378">
    <property type="component" value="Unassembled WGS sequence"/>
</dbReference>
<keyword evidence="7" id="KW-0406">Ion transport</keyword>
<dbReference type="CDD" id="cd01347">
    <property type="entry name" value="ligand_gated_channel"/>
    <property type="match status" value="1"/>
</dbReference>
<dbReference type="PANTHER" id="PTHR32552">
    <property type="entry name" value="FERRICHROME IRON RECEPTOR-RELATED"/>
    <property type="match status" value="1"/>
</dbReference>
<evidence type="ECO:0000256" key="4">
    <source>
        <dbReference type="ARBA" id="ARBA00022496"/>
    </source>
</evidence>
<keyword evidence="3 11" id="KW-1134">Transmembrane beta strand</keyword>
<dbReference type="InterPro" id="IPR036942">
    <property type="entry name" value="Beta-barrel_TonB_sf"/>
</dbReference>
<dbReference type="RefSeq" id="WP_185799838.1">
    <property type="nucleotide sequence ID" value="NZ_JACJVJ010000001.1"/>
</dbReference>
<protein>
    <submittedName>
        <fullName evidence="16">TonB-dependent receptor</fullName>
    </submittedName>
</protein>
<evidence type="ECO:0000313" key="17">
    <source>
        <dbReference type="Proteomes" id="UP000564378"/>
    </source>
</evidence>
<evidence type="ECO:0000259" key="14">
    <source>
        <dbReference type="Pfam" id="PF00593"/>
    </source>
</evidence>
<keyword evidence="8 12" id="KW-0798">TonB box</keyword>
<comment type="similarity">
    <text evidence="11 12">Belongs to the TonB-dependent receptor family.</text>
</comment>
<keyword evidence="2 11" id="KW-0813">Transport</keyword>
<dbReference type="InterPro" id="IPR018247">
    <property type="entry name" value="EF_Hand_1_Ca_BS"/>
</dbReference>
<keyword evidence="10 11" id="KW-0998">Cell outer membrane</keyword>
<evidence type="ECO:0000256" key="6">
    <source>
        <dbReference type="ARBA" id="ARBA00023004"/>
    </source>
</evidence>
<dbReference type="PANTHER" id="PTHR32552:SF81">
    <property type="entry name" value="TONB-DEPENDENT OUTER MEMBRANE RECEPTOR"/>
    <property type="match status" value="1"/>
</dbReference>
<dbReference type="AlphaFoldDB" id="A0A842HU10"/>
<evidence type="ECO:0000256" key="5">
    <source>
        <dbReference type="ARBA" id="ARBA00022692"/>
    </source>
</evidence>
<organism evidence="16 17">
    <name type="scientific">Parasphingopyxis marina</name>
    <dbReference type="NCBI Taxonomy" id="2761622"/>
    <lineage>
        <taxon>Bacteria</taxon>
        <taxon>Pseudomonadati</taxon>
        <taxon>Pseudomonadota</taxon>
        <taxon>Alphaproteobacteria</taxon>
        <taxon>Sphingomonadales</taxon>
        <taxon>Sphingomonadaceae</taxon>
        <taxon>Parasphingopyxis</taxon>
    </lineage>
</organism>
<accession>A0A842HU10</accession>
<dbReference type="GO" id="GO:0006826">
    <property type="term" value="P:iron ion transport"/>
    <property type="evidence" value="ECO:0007669"/>
    <property type="project" value="UniProtKB-KW"/>
</dbReference>
<dbReference type="Pfam" id="PF00593">
    <property type="entry name" value="TonB_dep_Rec_b-barrel"/>
    <property type="match status" value="1"/>
</dbReference>
<evidence type="ECO:0000256" key="11">
    <source>
        <dbReference type="PROSITE-ProRule" id="PRU01360"/>
    </source>
</evidence>
<dbReference type="PROSITE" id="PS00018">
    <property type="entry name" value="EF_HAND_1"/>
    <property type="match status" value="1"/>
</dbReference>
<keyword evidence="6" id="KW-0408">Iron</keyword>
<dbReference type="InterPro" id="IPR000531">
    <property type="entry name" value="Beta-barrel_TonB"/>
</dbReference>
<reference evidence="16 17" key="1">
    <citation type="submission" date="2020-08" db="EMBL/GenBank/DDBJ databases">
        <title>Draft genome sequence of Parasphingopyxis sp. GrpM-11.</title>
        <authorList>
            <person name="Oh J."/>
            <person name="Roh D.-H."/>
        </authorList>
    </citation>
    <scope>NUCLEOTIDE SEQUENCE [LARGE SCALE GENOMIC DNA]</scope>
    <source>
        <strain evidence="16 17">GrpM-11</strain>
    </source>
</reference>
<evidence type="ECO:0000313" key="16">
    <source>
        <dbReference type="EMBL" id="MBC2776566.1"/>
    </source>
</evidence>
<dbReference type="EMBL" id="JACJVJ010000001">
    <property type="protein sequence ID" value="MBC2776566.1"/>
    <property type="molecule type" value="Genomic_DNA"/>
</dbReference>
<feature type="chain" id="PRO_5032824174" evidence="13">
    <location>
        <begin position="32"/>
        <end position="782"/>
    </location>
</feature>
<dbReference type="PROSITE" id="PS52016">
    <property type="entry name" value="TONB_DEPENDENT_REC_3"/>
    <property type="match status" value="1"/>
</dbReference>